<evidence type="ECO:0000259" key="1">
    <source>
        <dbReference type="Pfam" id="PF01883"/>
    </source>
</evidence>
<dbReference type="Gene3D" id="3.30.300.130">
    <property type="entry name" value="Fe-S cluster assembly (FSCA)"/>
    <property type="match status" value="1"/>
</dbReference>
<organism evidence="2">
    <name type="scientific">mine drainage metagenome</name>
    <dbReference type="NCBI Taxonomy" id="410659"/>
    <lineage>
        <taxon>unclassified sequences</taxon>
        <taxon>metagenomes</taxon>
        <taxon>ecological metagenomes</taxon>
    </lineage>
</organism>
<evidence type="ECO:0000313" key="2">
    <source>
        <dbReference type="EMBL" id="OIQ96827.1"/>
    </source>
</evidence>
<dbReference type="NCBIfam" id="TIGR03406">
    <property type="entry name" value="FeS_long_SufT"/>
    <property type="match status" value="1"/>
</dbReference>
<dbReference type="Pfam" id="PF01883">
    <property type="entry name" value="FeS_assembly_P"/>
    <property type="match status" value="1"/>
</dbReference>
<dbReference type="EMBL" id="MLJW01000142">
    <property type="protein sequence ID" value="OIQ96827.1"/>
    <property type="molecule type" value="Genomic_DNA"/>
</dbReference>
<dbReference type="PANTHER" id="PTHR42831:SF1">
    <property type="entry name" value="FE-S PROTEIN MATURATION AUXILIARY FACTOR YITW"/>
    <property type="match status" value="1"/>
</dbReference>
<sequence>MSDASTGATLTLERDTPATLVPIGTAGVLRKGSEVRITQRLGSHITVVSDGCMYRIDGRHADALGLNDRPSEAMTAPTTREEAENAVIEQLATCYDPEIPVNIVELGLVYRCEVQRTDDSDIGWTVDIDMTLTAPGCGMGSILTQEVHDKLSRIPGIGQVNVELVWDPPWSLERMSDAAKLQAGLW</sequence>
<feature type="domain" description="MIP18 family-like" evidence="1">
    <location>
        <begin position="85"/>
        <end position="163"/>
    </location>
</feature>
<gene>
    <name evidence="2" type="ORF">GALL_211530</name>
</gene>
<dbReference type="InterPro" id="IPR002744">
    <property type="entry name" value="MIP18-like"/>
</dbReference>
<dbReference type="PANTHER" id="PTHR42831">
    <property type="entry name" value="FE-S PROTEIN MATURATION AUXILIARY FACTOR YITW"/>
    <property type="match status" value="1"/>
</dbReference>
<dbReference type="InterPro" id="IPR052339">
    <property type="entry name" value="Fe-S_Maturation_MIP18"/>
</dbReference>
<proteinExistence type="predicted"/>
<name>A0A1J5S4Y5_9ZZZZ</name>
<dbReference type="InterPro" id="IPR034904">
    <property type="entry name" value="FSCA_dom_sf"/>
</dbReference>
<dbReference type="SUPFAM" id="SSF117916">
    <property type="entry name" value="Fe-S cluster assembly (FSCA) domain-like"/>
    <property type="match status" value="1"/>
</dbReference>
<reference evidence="2" key="1">
    <citation type="submission" date="2016-10" db="EMBL/GenBank/DDBJ databases">
        <title>Sequence of Gallionella enrichment culture.</title>
        <authorList>
            <person name="Poehlein A."/>
            <person name="Muehling M."/>
            <person name="Daniel R."/>
        </authorList>
    </citation>
    <scope>NUCLEOTIDE SEQUENCE</scope>
</reference>
<accession>A0A1J5S4Y5</accession>
<comment type="caution">
    <text evidence="2">The sequence shown here is derived from an EMBL/GenBank/DDBJ whole genome shotgun (WGS) entry which is preliminary data.</text>
</comment>
<dbReference type="InterPro" id="IPR017776">
    <property type="entry name" value="FeS_assembly_SufT_put"/>
</dbReference>
<protein>
    <recommendedName>
        <fullName evidence="1">MIP18 family-like domain-containing protein</fullName>
    </recommendedName>
</protein>
<dbReference type="AlphaFoldDB" id="A0A1J5S4Y5"/>